<proteinExistence type="predicted"/>
<evidence type="ECO:0000259" key="11">
    <source>
        <dbReference type="Pfam" id="PF02518"/>
    </source>
</evidence>
<reference evidence="14 15" key="1">
    <citation type="submission" date="2015-06" db="EMBL/GenBank/DDBJ databases">
        <title>Cloning and characterization of the uncialamcin biosynthetic gene cluster.</title>
        <authorList>
            <person name="Yan X."/>
            <person name="Huang T."/>
            <person name="Ge H."/>
            <person name="Shen B."/>
        </authorList>
    </citation>
    <scope>NUCLEOTIDE SEQUENCE [LARGE SCALE GENOMIC DNA]</scope>
    <source>
        <strain evidence="14 15">DCA2648</strain>
    </source>
</reference>
<evidence type="ECO:0000313" key="14">
    <source>
        <dbReference type="EMBL" id="OKH88533.1"/>
    </source>
</evidence>
<dbReference type="InterPro" id="IPR036890">
    <property type="entry name" value="HATPase_C_sf"/>
</dbReference>
<sequence length="435" mass="47670">MRGGRGPASCARDFVPFPQRVQQAVRAADQRRPRVWDALLTSFWLIAVLIDLNDGGWRMVAINKNVPGWLLLLITVSFTVPLYWRRSHPFTVMVATAVPAFANSLSGAVLQAETLQLIVVYNIAYRLPFRSFWWVGALIAAPQTAGAMRFPDSAWWDRGAQFLWATLFVALMGVVVRSRRDYTRALVERARQLETERDQQTRLAAAAERARIAREMHDIIGHNLSVITGLADGGAYASRKSPERAGQALEGIATTSRQALGELRRLLDVLREEAPGAREPDLSPQPALVDLDGLVERVRAAGLPVHTTVHGTPDAVPPGLQLTVYRLLQEALTNTMKHAGPGATAEIQVRYEPDEVRLAVTDRGGRPDSSAEPPHPLPVDGDEPRADAGRGLTGMRERTALYSGTLDAGPLTDGRGRPVGWRVHALLPLPEESTT</sequence>
<keyword evidence="10" id="KW-0472">Membrane</keyword>
<comment type="caution">
    <text evidence="14">The sequence shown here is derived from an EMBL/GenBank/DDBJ whole genome shotgun (WGS) entry which is preliminary data.</text>
</comment>
<dbReference type="GO" id="GO:0000155">
    <property type="term" value="F:phosphorelay sensor kinase activity"/>
    <property type="evidence" value="ECO:0007669"/>
    <property type="project" value="InterPro"/>
</dbReference>
<dbReference type="InterPro" id="IPR050482">
    <property type="entry name" value="Sensor_HK_TwoCompSys"/>
</dbReference>
<keyword evidence="5" id="KW-0547">Nucleotide-binding</keyword>
<dbReference type="Gene3D" id="1.20.5.1930">
    <property type="match status" value="1"/>
</dbReference>
<evidence type="ECO:0000259" key="13">
    <source>
        <dbReference type="Pfam" id="PF23539"/>
    </source>
</evidence>
<keyword evidence="3" id="KW-0597">Phosphoprotein</keyword>
<evidence type="ECO:0000313" key="15">
    <source>
        <dbReference type="Proteomes" id="UP000186455"/>
    </source>
</evidence>
<feature type="domain" description="Signal transduction histidine kinase subgroup 3 dimerisation and phosphoacceptor" evidence="12">
    <location>
        <begin position="208"/>
        <end position="273"/>
    </location>
</feature>
<evidence type="ECO:0000256" key="4">
    <source>
        <dbReference type="ARBA" id="ARBA00022679"/>
    </source>
</evidence>
<dbReference type="PANTHER" id="PTHR24421:SF10">
    <property type="entry name" value="NITRATE_NITRITE SENSOR PROTEIN NARQ"/>
    <property type="match status" value="1"/>
</dbReference>
<keyword evidence="15" id="KW-1185">Reference proteome</keyword>
<dbReference type="InterPro" id="IPR055558">
    <property type="entry name" value="DUF7134"/>
</dbReference>
<keyword evidence="8" id="KW-0902">Two-component regulatory system</keyword>
<dbReference type="PANTHER" id="PTHR24421">
    <property type="entry name" value="NITRATE/NITRITE SENSOR PROTEIN NARX-RELATED"/>
    <property type="match status" value="1"/>
</dbReference>
<dbReference type="Pfam" id="PF02518">
    <property type="entry name" value="HATPase_c"/>
    <property type="match status" value="1"/>
</dbReference>
<evidence type="ECO:0000256" key="9">
    <source>
        <dbReference type="SAM" id="MobiDB-lite"/>
    </source>
</evidence>
<dbReference type="RefSeq" id="WP_073796126.1">
    <property type="nucleotide sequence ID" value="NZ_LFBV01000014.1"/>
</dbReference>
<dbReference type="STRING" id="1048205.AB852_36815"/>
<dbReference type="SUPFAM" id="SSF55874">
    <property type="entry name" value="ATPase domain of HSP90 chaperone/DNA topoisomerase II/histidine kinase"/>
    <property type="match status" value="1"/>
</dbReference>
<dbReference type="GO" id="GO:0046983">
    <property type="term" value="F:protein dimerization activity"/>
    <property type="evidence" value="ECO:0007669"/>
    <property type="project" value="InterPro"/>
</dbReference>
<keyword evidence="6 14" id="KW-0418">Kinase</keyword>
<evidence type="ECO:0000256" key="8">
    <source>
        <dbReference type="ARBA" id="ARBA00023012"/>
    </source>
</evidence>
<evidence type="ECO:0000256" key="1">
    <source>
        <dbReference type="ARBA" id="ARBA00000085"/>
    </source>
</evidence>
<accession>A0A1Q4USL8</accession>
<evidence type="ECO:0000256" key="2">
    <source>
        <dbReference type="ARBA" id="ARBA00012438"/>
    </source>
</evidence>
<feature type="transmembrane region" description="Helical" evidence="10">
    <location>
        <begin position="90"/>
        <end position="110"/>
    </location>
</feature>
<keyword evidence="4" id="KW-0808">Transferase</keyword>
<dbReference type="CDD" id="cd16917">
    <property type="entry name" value="HATPase_UhpB-NarQ-NarX-like"/>
    <property type="match status" value="1"/>
</dbReference>
<dbReference type="GO" id="GO:0016020">
    <property type="term" value="C:membrane"/>
    <property type="evidence" value="ECO:0007669"/>
    <property type="project" value="InterPro"/>
</dbReference>
<feature type="domain" description="Histidine kinase/HSP90-like ATPase" evidence="11">
    <location>
        <begin position="321"/>
        <end position="430"/>
    </location>
</feature>
<dbReference type="GO" id="GO:0005524">
    <property type="term" value="F:ATP binding"/>
    <property type="evidence" value="ECO:0007669"/>
    <property type="project" value="UniProtKB-KW"/>
</dbReference>
<dbReference type="Pfam" id="PF07730">
    <property type="entry name" value="HisKA_3"/>
    <property type="match status" value="1"/>
</dbReference>
<dbReference type="AlphaFoldDB" id="A0A1Q4USL8"/>
<evidence type="ECO:0000256" key="7">
    <source>
        <dbReference type="ARBA" id="ARBA00022840"/>
    </source>
</evidence>
<evidence type="ECO:0000256" key="3">
    <source>
        <dbReference type="ARBA" id="ARBA00022553"/>
    </source>
</evidence>
<keyword evidence="10" id="KW-1133">Transmembrane helix</keyword>
<comment type="catalytic activity">
    <reaction evidence="1">
        <text>ATP + protein L-histidine = ADP + protein N-phospho-L-histidine.</text>
        <dbReference type="EC" id="2.7.13.3"/>
    </reaction>
</comment>
<name>A0A1Q4USL8_9ACTN</name>
<keyword evidence="7" id="KW-0067">ATP-binding</keyword>
<feature type="transmembrane region" description="Helical" evidence="10">
    <location>
        <begin position="162"/>
        <end position="179"/>
    </location>
</feature>
<evidence type="ECO:0000256" key="10">
    <source>
        <dbReference type="SAM" id="Phobius"/>
    </source>
</evidence>
<dbReference type="EC" id="2.7.13.3" evidence="2"/>
<organism evidence="14 15">
    <name type="scientific">Streptomyces uncialis</name>
    <dbReference type="NCBI Taxonomy" id="1048205"/>
    <lineage>
        <taxon>Bacteria</taxon>
        <taxon>Bacillati</taxon>
        <taxon>Actinomycetota</taxon>
        <taxon>Actinomycetes</taxon>
        <taxon>Kitasatosporales</taxon>
        <taxon>Streptomycetaceae</taxon>
        <taxon>Streptomyces</taxon>
    </lineage>
</organism>
<protein>
    <recommendedName>
        <fullName evidence="2">histidine kinase</fullName>
        <ecNumber evidence="2">2.7.13.3</ecNumber>
    </recommendedName>
</protein>
<keyword evidence="10" id="KW-0812">Transmembrane</keyword>
<gene>
    <name evidence="14" type="ORF">AB852_36815</name>
</gene>
<dbReference type="EMBL" id="LFBV01000014">
    <property type="protein sequence ID" value="OKH88533.1"/>
    <property type="molecule type" value="Genomic_DNA"/>
</dbReference>
<feature type="domain" description="DUF7134" evidence="13">
    <location>
        <begin position="30"/>
        <end position="176"/>
    </location>
</feature>
<dbReference type="InterPro" id="IPR011712">
    <property type="entry name" value="Sig_transdc_His_kin_sub3_dim/P"/>
</dbReference>
<evidence type="ECO:0000259" key="12">
    <source>
        <dbReference type="Pfam" id="PF07730"/>
    </source>
</evidence>
<dbReference type="Pfam" id="PF23539">
    <property type="entry name" value="DUF7134"/>
    <property type="match status" value="1"/>
</dbReference>
<dbReference type="Proteomes" id="UP000186455">
    <property type="component" value="Unassembled WGS sequence"/>
</dbReference>
<evidence type="ECO:0000256" key="6">
    <source>
        <dbReference type="ARBA" id="ARBA00022777"/>
    </source>
</evidence>
<dbReference type="InterPro" id="IPR003594">
    <property type="entry name" value="HATPase_dom"/>
</dbReference>
<evidence type="ECO:0000256" key="5">
    <source>
        <dbReference type="ARBA" id="ARBA00022741"/>
    </source>
</evidence>
<feature type="region of interest" description="Disordered" evidence="9">
    <location>
        <begin position="361"/>
        <end position="397"/>
    </location>
</feature>
<feature type="transmembrane region" description="Helical" evidence="10">
    <location>
        <begin position="66"/>
        <end position="84"/>
    </location>
</feature>
<dbReference type="Gene3D" id="3.30.565.10">
    <property type="entry name" value="Histidine kinase-like ATPase, C-terminal domain"/>
    <property type="match status" value="1"/>
</dbReference>